<name>A0A2T0R2Q6_9ACTN</name>
<accession>A0A2T0R2Q6</accession>
<feature type="transmembrane region" description="Helical" evidence="2">
    <location>
        <begin position="177"/>
        <end position="197"/>
    </location>
</feature>
<evidence type="ECO:0000313" key="5">
    <source>
        <dbReference type="Proteomes" id="UP000238083"/>
    </source>
</evidence>
<gene>
    <name evidence="4" type="ORF">CLV37_107170</name>
</gene>
<dbReference type="Proteomes" id="UP000238083">
    <property type="component" value="Unassembled WGS sequence"/>
</dbReference>
<feature type="transmembrane region" description="Helical" evidence="2">
    <location>
        <begin position="203"/>
        <end position="220"/>
    </location>
</feature>
<organism evidence="4 5">
    <name type="scientific">Kineococcus rhizosphaerae</name>
    <dbReference type="NCBI Taxonomy" id="559628"/>
    <lineage>
        <taxon>Bacteria</taxon>
        <taxon>Bacillati</taxon>
        <taxon>Actinomycetota</taxon>
        <taxon>Actinomycetes</taxon>
        <taxon>Kineosporiales</taxon>
        <taxon>Kineosporiaceae</taxon>
        <taxon>Kineococcus</taxon>
    </lineage>
</organism>
<dbReference type="EMBL" id="PVZF01000007">
    <property type="protein sequence ID" value="PRY14051.1"/>
    <property type="molecule type" value="Genomic_DNA"/>
</dbReference>
<evidence type="ECO:0000259" key="3">
    <source>
        <dbReference type="Pfam" id="PF01569"/>
    </source>
</evidence>
<keyword evidence="5" id="KW-1185">Reference proteome</keyword>
<keyword evidence="2" id="KW-1133">Transmembrane helix</keyword>
<keyword evidence="2" id="KW-0472">Membrane</keyword>
<proteinExistence type="predicted"/>
<dbReference type="InterPro" id="IPR000326">
    <property type="entry name" value="PAP2/HPO"/>
</dbReference>
<evidence type="ECO:0000256" key="1">
    <source>
        <dbReference type="SAM" id="MobiDB-lite"/>
    </source>
</evidence>
<reference evidence="4 5" key="1">
    <citation type="submission" date="2018-03" db="EMBL/GenBank/DDBJ databases">
        <title>Genomic Encyclopedia of Archaeal and Bacterial Type Strains, Phase II (KMG-II): from individual species to whole genera.</title>
        <authorList>
            <person name="Goeker M."/>
        </authorList>
    </citation>
    <scope>NUCLEOTIDE SEQUENCE [LARGE SCALE GENOMIC DNA]</scope>
    <source>
        <strain evidence="4 5">DSM 19711</strain>
    </source>
</reference>
<feature type="transmembrane region" description="Helical" evidence="2">
    <location>
        <begin position="154"/>
        <end position="170"/>
    </location>
</feature>
<dbReference type="Gene3D" id="1.20.144.10">
    <property type="entry name" value="Phosphatidic acid phosphatase type 2/haloperoxidase"/>
    <property type="match status" value="1"/>
</dbReference>
<feature type="compositionally biased region" description="Polar residues" evidence="1">
    <location>
        <begin position="1"/>
        <end position="12"/>
    </location>
</feature>
<dbReference type="Pfam" id="PF01569">
    <property type="entry name" value="PAP2"/>
    <property type="match status" value="1"/>
</dbReference>
<dbReference type="AlphaFoldDB" id="A0A2T0R2Q6"/>
<feature type="transmembrane region" description="Helical" evidence="2">
    <location>
        <begin position="232"/>
        <end position="253"/>
    </location>
</feature>
<feature type="transmembrane region" description="Helical" evidence="2">
    <location>
        <begin position="259"/>
        <end position="278"/>
    </location>
</feature>
<evidence type="ECO:0000256" key="2">
    <source>
        <dbReference type="SAM" id="Phobius"/>
    </source>
</evidence>
<protein>
    <submittedName>
        <fullName evidence="4">PAP2 superfamily protein</fullName>
    </submittedName>
</protein>
<dbReference type="SUPFAM" id="SSF48317">
    <property type="entry name" value="Acid phosphatase/Vanadium-dependent haloperoxidase"/>
    <property type="match status" value="1"/>
</dbReference>
<feature type="region of interest" description="Disordered" evidence="1">
    <location>
        <begin position="1"/>
        <end position="24"/>
    </location>
</feature>
<feature type="transmembrane region" description="Helical" evidence="2">
    <location>
        <begin position="113"/>
        <end position="134"/>
    </location>
</feature>
<evidence type="ECO:0000313" key="4">
    <source>
        <dbReference type="EMBL" id="PRY14051.1"/>
    </source>
</evidence>
<dbReference type="InterPro" id="IPR036938">
    <property type="entry name" value="PAP2/HPO_sf"/>
</dbReference>
<comment type="caution">
    <text evidence="4">The sequence shown here is derived from an EMBL/GenBank/DDBJ whole genome shotgun (WGS) entry which is preliminary data.</text>
</comment>
<feature type="transmembrane region" description="Helical" evidence="2">
    <location>
        <begin position="28"/>
        <end position="49"/>
    </location>
</feature>
<feature type="domain" description="Phosphatidic acid phosphatase type 2/haloperoxidase" evidence="3">
    <location>
        <begin position="137"/>
        <end position="219"/>
    </location>
</feature>
<sequence>MPHSGGVSTTAAHQPYTPSRPRGGRRTWSWVALGGAWWQLVALGVLYYVCVRTATGQTHENRLHAQAVATRGAETGWLRRAFDLVDRLEPQHLVVGIVLVGAVALLRGRPVRALQAVVVAGGTLGLTELLKLVLLERPDLLDHGWSSNSLPSGHTAAVLGLVLGLLVAAPRWLRFPLALAGAAAAGAMGAFVIADGWHRVSDVLASALVGSIVFCLVQVLPSRDRRSRGALVSVSVLVPVACAAALVVVYAGGVPLRTAYLVAGAVVALTVLAAARALPREVRAAA</sequence>
<keyword evidence="2" id="KW-0812">Transmembrane</keyword>